<reference evidence="1" key="1">
    <citation type="submission" date="2023-06" db="EMBL/GenBank/DDBJ databases">
        <authorList>
            <person name="Polev D.E."/>
            <person name="Saitova A.T."/>
            <person name="Bogumilchik E.A."/>
            <person name="Kokorina G.I."/>
            <person name="Voskresenskaia E.A."/>
        </authorList>
    </citation>
    <scope>NUCLEOTIDE SEQUENCE</scope>
    <source>
        <strain evidence="1">2145 StPb PI</strain>
    </source>
</reference>
<sequence length="62" mass="6741">MTPLPAIDKQYHLRLYQPISISTGLMSLVSPLSLSKTTFSIAGKRGALRECGIQHFSVPSVP</sequence>
<dbReference type="Proteomes" id="UP001167864">
    <property type="component" value="Unassembled WGS sequence"/>
</dbReference>
<evidence type="ECO:0000313" key="1">
    <source>
        <dbReference type="EMBL" id="MDN0086513.1"/>
    </source>
</evidence>
<proteinExistence type="predicted"/>
<gene>
    <name evidence="1" type="ORF">QVN42_03735</name>
</gene>
<dbReference type="EMBL" id="JAUEHU010000003">
    <property type="protein sequence ID" value="MDN0086513.1"/>
    <property type="molecule type" value="Genomic_DNA"/>
</dbReference>
<name>A0AAW7JU66_9GAMM</name>
<organism evidence="1 2">
    <name type="scientific">Yersinia nurmii</name>
    <dbReference type="NCBI Taxonomy" id="685706"/>
    <lineage>
        <taxon>Bacteria</taxon>
        <taxon>Pseudomonadati</taxon>
        <taxon>Pseudomonadota</taxon>
        <taxon>Gammaproteobacteria</taxon>
        <taxon>Enterobacterales</taxon>
        <taxon>Yersiniaceae</taxon>
        <taxon>Yersinia</taxon>
    </lineage>
</organism>
<evidence type="ECO:0000313" key="2">
    <source>
        <dbReference type="Proteomes" id="UP001167864"/>
    </source>
</evidence>
<dbReference type="RefSeq" id="WP_157045500.1">
    <property type="nucleotide sequence ID" value="NZ_CPYD01000006.1"/>
</dbReference>
<accession>A0AAW7JU66</accession>
<protein>
    <submittedName>
        <fullName evidence="1">Uncharacterized protein</fullName>
    </submittedName>
</protein>
<dbReference type="AlphaFoldDB" id="A0AAW7JU66"/>
<comment type="caution">
    <text evidence="1">The sequence shown here is derived from an EMBL/GenBank/DDBJ whole genome shotgun (WGS) entry which is preliminary data.</text>
</comment>